<protein>
    <submittedName>
        <fullName evidence="2">Uncharacterized protein</fullName>
    </submittedName>
</protein>
<name>A0A7G9FRC3_9FIRM</name>
<dbReference type="AlphaFoldDB" id="A0A7G9FRC3"/>
<evidence type="ECO:0000313" key="2">
    <source>
        <dbReference type="EMBL" id="QNM01105.1"/>
    </source>
</evidence>
<organism evidence="2 3">
    <name type="scientific">Wujia chipingensis</name>
    <dbReference type="NCBI Taxonomy" id="2763670"/>
    <lineage>
        <taxon>Bacteria</taxon>
        <taxon>Bacillati</taxon>
        <taxon>Bacillota</taxon>
        <taxon>Clostridia</taxon>
        <taxon>Lachnospirales</taxon>
        <taxon>Lachnospiraceae</taxon>
        <taxon>Wujia</taxon>
    </lineage>
</organism>
<dbReference type="KEGG" id="wcp:H9Q76_11660"/>
<gene>
    <name evidence="2" type="ORF">H9Q76_11660</name>
</gene>
<keyword evidence="1" id="KW-0472">Membrane</keyword>
<evidence type="ECO:0000313" key="3">
    <source>
        <dbReference type="Proteomes" id="UP000515819"/>
    </source>
</evidence>
<keyword evidence="1" id="KW-1133">Transmembrane helix</keyword>
<feature type="transmembrane region" description="Helical" evidence="1">
    <location>
        <begin position="40"/>
        <end position="62"/>
    </location>
</feature>
<proteinExistence type="predicted"/>
<reference evidence="2 3" key="1">
    <citation type="submission" date="2020-08" db="EMBL/GenBank/DDBJ databases">
        <authorList>
            <person name="Liu C."/>
            <person name="Sun Q."/>
        </authorList>
    </citation>
    <scope>NUCLEOTIDE SEQUENCE [LARGE SCALE GENOMIC DNA]</scope>
    <source>
        <strain evidence="2 3">NSJ-4</strain>
    </source>
</reference>
<dbReference type="Proteomes" id="UP000515819">
    <property type="component" value="Chromosome"/>
</dbReference>
<evidence type="ECO:0000256" key="1">
    <source>
        <dbReference type="SAM" id="Phobius"/>
    </source>
</evidence>
<dbReference type="EMBL" id="CP060632">
    <property type="protein sequence ID" value="QNM01105.1"/>
    <property type="molecule type" value="Genomic_DNA"/>
</dbReference>
<keyword evidence="3" id="KW-1185">Reference proteome</keyword>
<sequence length="64" mass="7403">MWFDALVVDCLWFCHSKKMVIPGTEDMVDAYHDYWHHIKYAVIGMFTQAVIALPVGLFVMLLGK</sequence>
<keyword evidence="1" id="KW-0812">Transmembrane</keyword>
<accession>A0A7G9FRC3</accession>